<sequence>MRSQERTSDSAAPATRQRWDGSWDGSWDAALRAVELDVDQAELLIARMHDGHEVSPAPPAADWVAPALLEPLPVEFAERARALLRRQQDVSRRLAEAMVSARVQTRALGRFEESERPPVFVDRAL</sequence>
<dbReference type="RefSeq" id="WP_146149268.1">
    <property type="nucleotide sequence ID" value="NZ_PVZF01000001.1"/>
</dbReference>
<reference evidence="2 3" key="1">
    <citation type="submission" date="2018-03" db="EMBL/GenBank/DDBJ databases">
        <title>Genomic Encyclopedia of Archaeal and Bacterial Type Strains, Phase II (KMG-II): from individual species to whole genera.</title>
        <authorList>
            <person name="Goeker M."/>
        </authorList>
    </citation>
    <scope>NUCLEOTIDE SEQUENCE [LARGE SCALE GENOMIC DNA]</scope>
    <source>
        <strain evidence="2 3">DSM 19711</strain>
    </source>
</reference>
<protein>
    <submittedName>
        <fullName evidence="2">Uncharacterized protein</fullName>
    </submittedName>
</protein>
<accession>A0A2T0RAQ9</accession>
<keyword evidence="3" id="KW-1185">Reference proteome</keyword>
<name>A0A2T0RAQ9_9ACTN</name>
<comment type="caution">
    <text evidence="2">The sequence shown here is derived from an EMBL/GenBank/DDBJ whole genome shotgun (WGS) entry which is preliminary data.</text>
</comment>
<evidence type="ECO:0000313" key="3">
    <source>
        <dbReference type="Proteomes" id="UP000238083"/>
    </source>
</evidence>
<proteinExistence type="predicted"/>
<dbReference type="EMBL" id="PVZF01000001">
    <property type="protein sequence ID" value="PRY18244.1"/>
    <property type="molecule type" value="Genomic_DNA"/>
</dbReference>
<gene>
    <name evidence="2" type="ORF">CLV37_101489</name>
</gene>
<evidence type="ECO:0000256" key="1">
    <source>
        <dbReference type="SAM" id="MobiDB-lite"/>
    </source>
</evidence>
<feature type="region of interest" description="Disordered" evidence="1">
    <location>
        <begin position="1"/>
        <end position="23"/>
    </location>
</feature>
<organism evidence="2 3">
    <name type="scientific">Kineococcus rhizosphaerae</name>
    <dbReference type="NCBI Taxonomy" id="559628"/>
    <lineage>
        <taxon>Bacteria</taxon>
        <taxon>Bacillati</taxon>
        <taxon>Actinomycetota</taxon>
        <taxon>Actinomycetes</taxon>
        <taxon>Kineosporiales</taxon>
        <taxon>Kineosporiaceae</taxon>
        <taxon>Kineococcus</taxon>
    </lineage>
</organism>
<evidence type="ECO:0000313" key="2">
    <source>
        <dbReference type="EMBL" id="PRY18244.1"/>
    </source>
</evidence>
<dbReference type="Proteomes" id="UP000238083">
    <property type="component" value="Unassembled WGS sequence"/>
</dbReference>
<dbReference type="AlphaFoldDB" id="A0A2T0RAQ9"/>